<keyword evidence="6" id="KW-0997">Cell inner membrane</keyword>
<dbReference type="EMBL" id="BAEO01000006">
    <property type="protein sequence ID" value="GAC17334.1"/>
    <property type="molecule type" value="Genomic_DNA"/>
</dbReference>
<feature type="domain" description="Mechanosensitive ion channel MscS" evidence="8">
    <location>
        <begin position="94"/>
        <end position="153"/>
    </location>
</feature>
<dbReference type="InterPro" id="IPR045275">
    <property type="entry name" value="MscS_archaea/bacteria_type"/>
</dbReference>
<dbReference type="Proteomes" id="UP000006327">
    <property type="component" value="Unassembled WGS sequence"/>
</dbReference>
<keyword evidence="2" id="KW-1003">Cell membrane</keyword>
<name>K6X9Q4_9ALTE</name>
<evidence type="ECO:0000256" key="1">
    <source>
        <dbReference type="ARBA" id="ARBA00004651"/>
    </source>
</evidence>
<evidence type="ECO:0000313" key="10">
    <source>
        <dbReference type="Proteomes" id="UP000006327"/>
    </source>
</evidence>
<keyword evidence="4 6" id="KW-1133">Transmembrane helix</keyword>
<dbReference type="Pfam" id="PF00924">
    <property type="entry name" value="MS_channel_2nd"/>
    <property type="match status" value="1"/>
</dbReference>
<comment type="caution">
    <text evidence="9">The sequence shown here is derived from an EMBL/GenBank/DDBJ whole genome shotgun (WGS) entry which is preliminary data.</text>
</comment>
<comment type="subcellular location">
    <subcellularLocation>
        <location evidence="6">Cell inner membrane</location>
        <topology evidence="6">Multi-pass membrane protein</topology>
    </subcellularLocation>
    <subcellularLocation>
        <location evidence="1">Cell membrane</location>
        <topology evidence="1">Multi-pass membrane protein</topology>
    </subcellularLocation>
</comment>
<evidence type="ECO:0000256" key="5">
    <source>
        <dbReference type="ARBA" id="ARBA00023136"/>
    </source>
</evidence>
<keyword evidence="3 6" id="KW-0812">Transmembrane</keyword>
<proteinExistence type="inferred from homology"/>
<keyword evidence="6" id="KW-0813">Transport</keyword>
<feature type="coiled-coil region" evidence="7">
    <location>
        <begin position="290"/>
        <end position="343"/>
    </location>
</feature>
<dbReference type="OrthoDB" id="9780668at2"/>
<evidence type="ECO:0000256" key="7">
    <source>
        <dbReference type="SAM" id="Coils"/>
    </source>
</evidence>
<dbReference type="PANTHER" id="PTHR30221:SF18">
    <property type="entry name" value="SLL0590 PROTEIN"/>
    <property type="match status" value="1"/>
</dbReference>
<accession>K6X9Q4</accession>
<evidence type="ECO:0000313" key="9">
    <source>
        <dbReference type="EMBL" id="GAC17334.1"/>
    </source>
</evidence>
<feature type="transmembrane region" description="Helical" evidence="6">
    <location>
        <begin position="15"/>
        <end position="32"/>
    </location>
</feature>
<organism evidence="9 10">
    <name type="scientific">Paraglaciecola arctica BSs20135</name>
    <dbReference type="NCBI Taxonomy" id="493475"/>
    <lineage>
        <taxon>Bacteria</taxon>
        <taxon>Pseudomonadati</taxon>
        <taxon>Pseudomonadota</taxon>
        <taxon>Gammaproteobacteria</taxon>
        <taxon>Alteromonadales</taxon>
        <taxon>Alteromonadaceae</taxon>
        <taxon>Paraglaciecola</taxon>
    </lineage>
</organism>
<dbReference type="eggNOG" id="COG0668">
    <property type="taxonomic scope" value="Bacteria"/>
</dbReference>
<keyword evidence="7" id="KW-0175">Coiled coil</keyword>
<dbReference type="Gene3D" id="2.30.30.60">
    <property type="match status" value="1"/>
</dbReference>
<dbReference type="PANTHER" id="PTHR30221">
    <property type="entry name" value="SMALL-CONDUCTANCE MECHANOSENSITIVE CHANNEL"/>
    <property type="match status" value="1"/>
</dbReference>
<dbReference type="AlphaFoldDB" id="K6X9Q4"/>
<evidence type="ECO:0000256" key="6">
    <source>
        <dbReference type="RuleBase" id="RU369025"/>
    </source>
</evidence>
<dbReference type="STRING" id="493475.GARC_0352"/>
<reference evidence="9 10" key="1">
    <citation type="journal article" date="2017" name="Antonie Van Leeuwenhoek">
        <title>Rhizobium rhizosphaerae sp. nov., a novel species isolated from rice rhizosphere.</title>
        <authorList>
            <person name="Zhao J.J."/>
            <person name="Zhang J."/>
            <person name="Zhang R.J."/>
            <person name="Zhang C.W."/>
            <person name="Yin H.Q."/>
            <person name="Zhang X.X."/>
        </authorList>
    </citation>
    <scope>NUCLEOTIDE SEQUENCE [LARGE SCALE GENOMIC DNA]</scope>
    <source>
        <strain evidence="9 10">BSs20135</strain>
    </source>
</reference>
<dbReference type="SUPFAM" id="SSF50182">
    <property type="entry name" value="Sm-like ribonucleoproteins"/>
    <property type="match status" value="1"/>
</dbReference>
<keyword evidence="6" id="KW-0407">Ion channel</keyword>
<feature type="transmembrane region" description="Helical" evidence="6">
    <location>
        <begin position="44"/>
        <end position="67"/>
    </location>
</feature>
<dbReference type="GO" id="GO:0008381">
    <property type="term" value="F:mechanosensitive monoatomic ion channel activity"/>
    <property type="evidence" value="ECO:0007669"/>
    <property type="project" value="InterPro"/>
</dbReference>
<comment type="similarity">
    <text evidence="6">Belongs to the MscS (TC 1.A.23) family.</text>
</comment>
<feature type="transmembrane region" description="Helical" evidence="6">
    <location>
        <begin position="79"/>
        <end position="104"/>
    </location>
</feature>
<comment type="function">
    <text evidence="6">Mechanosensitive channel that participates in the regulation of osmotic pressure changes within the cell, opening in response to stretch forces in the membrane lipid bilayer, without the need for other proteins. Contributes to normal resistance to hypoosmotic shock. Forms an ion channel of 1.0 nanosiemens conductance with a slight preference for anions.</text>
</comment>
<keyword evidence="5 6" id="KW-0472">Membrane</keyword>
<evidence type="ECO:0000256" key="2">
    <source>
        <dbReference type="ARBA" id="ARBA00022475"/>
    </source>
</evidence>
<dbReference type="RefSeq" id="WP_007616097.1">
    <property type="nucleotide sequence ID" value="NZ_BAEO01000006.1"/>
</dbReference>
<comment type="subunit">
    <text evidence="6">Homoheptamer.</text>
</comment>
<dbReference type="InterPro" id="IPR023408">
    <property type="entry name" value="MscS_beta-dom_sf"/>
</dbReference>
<evidence type="ECO:0000256" key="4">
    <source>
        <dbReference type="ARBA" id="ARBA00022989"/>
    </source>
</evidence>
<evidence type="ECO:0000256" key="3">
    <source>
        <dbReference type="ARBA" id="ARBA00022692"/>
    </source>
</evidence>
<gene>
    <name evidence="9" type="ORF">GARC_0352</name>
</gene>
<protein>
    <recommendedName>
        <fullName evidence="6">Small-conductance mechanosensitive channel</fullName>
    </recommendedName>
</protein>
<comment type="caution">
    <text evidence="6">Lacks conserved residue(s) required for the propagation of feature annotation.</text>
</comment>
<dbReference type="InterPro" id="IPR011066">
    <property type="entry name" value="MscS_channel_C_sf"/>
</dbReference>
<dbReference type="GO" id="GO:0005886">
    <property type="term" value="C:plasma membrane"/>
    <property type="evidence" value="ECO:0007669"/>
    <property type="project" value="UniProtKB-SubCell"/>
</dbReference>
<dbReference type="InterPro" id="IPR006685">
    <property type="entry name" value="MscS_channel_2nd"/>
</dbReference>
<sequence length="345" mass="38506">MASIFDLLLAGSSTIKLVATILFCFILLTLLNRYLSKYWEKRKFLFQFLMLSLSIVTVVVIIIVLPLSDALRGQLLSLFGILLSAAIAFASTTFIGNILAGVMLRVIKNIKLGDYITVDNITGRATEMNLLHVEVQTEQSDLVTIPNIHMVTYPVKVVRSSGTIVSIDISLGYDISRQQISKQLCLASEDAGLTDGFVQIRNLGDFSVTYRIAGHLQDTSNLLSVRAHLYNAVLDRLHADNIEIVSPNFMNTRAIKEQPIIPKPDLMKTEISDNKLEKLAFEKAEMASSITNVETVIEQLAAELKQSKETLSHQEREAIEEKLGVLNEQLNQEQERLKKQDAKSD</sequence>
<dbReference type="SUPFAM" id="SSF82689">
    <property type="entry name" value="Mechanosensitive channel protein MscS (YggB), C-terminal domain"/>
    <property type="match status" value="1"/>
</dbReference>
<dbReference type="InterPro" id="IPR010920">
    <property type="entry name" value="LSM_dom_sf"/>
</dbReference>
<keyword evidence="6" id="KW-0406">Ion transport</keyword>
<evidence type="ECO:0000259" key="8">
    <source>
        <dbReference type="Pfam" id="PF00924"/>
    </source>
</evidence>
<keyword evidence="10" id="KW-1185">Reference proteome</keyword>